<accession>A0ACB0YVE9</accession>
<protein>
    <submittedName>
        <fullName evidence="1">Uncharacterized protein</fullName>
    </submittedName>
</protein>
<dbReference type="EMBL" id="CAVMJV010000019">
    <property type="protein sequence ID" value="CAK5064162.1"/>
    <property type="molecule type" value="Genomic_DNA"/>
</dbReference>
<comment type="caution">
    <text evidence="1">The sequence shown here is derived from an EMBL/GenBank/DDBJ whole genome shotgun (WGS) entry which is preliminary data.</text>
</comment>
<dbReference type="Proteomes" id="UP001497535">
    <property type="component" value="Unassembled WGS sequence"/>
</dbReference>
<evidence type="ECO:0000313" key="2">
    <source>
        <dbReference type="Proteomes" id="UP001497535"/>
    </source>
</evidence>
<name>A0ACB0YVE9_MELEN</name>
<sequence length="177" mass="20418">MTIHSFTPPVIQEMNNTSPSPLLSYKGEKQKQQQFSFPPHNFVIDIVTQQQTLQNSGKKRQHRKINELIPIRFVILAISLFCLSILIANPLALNFTVICMYKEVPMVNNEGLTVNFLILKFKAGNIEPNRPHFLPPQSFSYLCTEWSFYKRGLLYFAYNKTKEINFYSPLDGSLGEI</sequence>
<proteinExistence type="predicted"/>
<gene>
    <name evidence="1" type="ORF">MENTE1834_LOCUS16953</name>
</gene>
<organism evidence="1 2">
    <name type="scientific">Meloidogyne enterolobii</name>
    <name type="common">Root-knot nematode worm</name>
    <name type="synonym">Meloidogyne mayaguensis</name>
    <dbReference type="NCBI Taxonomy" id="390850"/>
    <lineage>
        <taxon>Eukaryota</taxon>
        <taxon>Metazoa</taxon>
        <taxon>Ecdysozoa</taxon>
        <taxon>Nematoda</taxon>
        <taxon>Chromadorea</taxon>
        <taxon>Rhabditida</taxon>
        <taxon>Tylenchina</taxon>
        <taxon>Tylenchomorpha</taxon>
        <taxon>Tylenchoidea</taxon>
        <taxon>Meloidogynidae</taxon>
        <taxon>Meloidogyninae</taxon>
        <taxon>Meloidogyne</taxon>
    </lineage>
</organism>
<reference evidence="1" key="1">
    <citation type="submission" date="2023-11" db="EMBL/GenBank/DDBJ databases">
        <authorList>
            <person name="Poullet M."/>
        </authorList>
    </citation>
    <scope>NUCLEOTIDE SEQUENCE</scope>
    <source>
        <strain evidence="1">E1834</strain>
    </source>
</reference>
<evidence type="ECO:0000313" key="1">
    <source>
        <dbReference type="EMBL" id="CAK5064162.1"/>
    </source>
</evidence>
<keyword evidence="2" id="KW-1185">Reference proteome</keyword>